<evidence type="ECO:0000259" key="2">
    <source>
        <dbReference type="SMART" id="SM01017"/>
    </source>
</evidence>
<dbReference type="OrthoDB" id="6330909at2759"/>
<dbReference type="AlphaFoldDB" id="A0A8J2S5H0"/>
<dbReference type="InterPro" id="IPR014753">
    <property type="entry name" value="Arrestin_N"/>
</dbReference>
<organism evidence="3 4">
    <name type="scientific">Daphnia galeata</name>
    <dbReference type="NCBI Taxonomy" id="27404"/>
    <lineage>
        <taxon>Eukaryota</taxon>
        <taxon>Metazoa</taxon>
        <taxon>Ecdysozoa</taxon>
        <taxon>Arthropoda</taxon>
        <taxon>Crustacea</taxon>
        <taxon>Branchiopoda</taxon>
        <taxon>Diplostraca</taxon>
        <taxon>Cladocera</taxon>
        <taxon>Anomopoda</taxon>
        <taxon>Daphniidae</taxon>
        <taxon>Daphnia</taxon>
    </lineage>
</organism>
<gene>
    <name evidence="3" type="ORF">DGAL_LOCUS17320</name>
</gene>
<evidence type="ECO:0000313" key="3">
    <source>
        <dbReference type="EMBL" id="CAH0113424.1"/>
    </source>
</evidence>
<evidence type="ECO:0000256" key="1">
    <source>
        <dbReference type="ARBA" id="ARBA00005298"/>
    </source>
</evidence>
<protein>
    <recommendedName>
        <fullName evidence="2">Arrestin C-terminal-like domain-containing protein</fullName>
    </recommendedName>
</protein>
<reference evidence="3" key="1">
    <citation type="submission" date="2021-11" db="EMBL/GenBank/DDBJ databases">
        <authorList>
            <person name="Schell T."/>
        </authorList>
    </citation>
    <scope>NUCLEOTIDE SEQUENCE</scope>
    <source>
        <strain evidence="3">M5</strain>
    </source>
</reference>
<name>A0A8J2S5H0_9CRUS</name>
<dbReference type="InterPro" id="IPR014756">
    <property type="entry name" value="Ig_E-set"/>
</dbReference>
<comment type="similarity">
    <text evidence="1">Belongs to the arrestin family.</text>
</comment>
<dbReference type="Gene3D" id="2.60.40.640">
    <property type="match status" value="1"/>
</dbReference>
<dbReference type="GO" id="GO:0005737">
    <property type="term" value="C:cytoplasm"/>
    <property type="evidence" value="ECO:0007669"/>
    <property type="project" value="TreeGrafter"/>
</dbReference>
<dbReference type="InterPro" id="IPR011022">
    <property type="entry name" value="Arrestin_C-like"/>
</dbReference>
<dbReference type="Pfam" id="PF02752">
    <property type="entry name" value="Arrestin_C"/>
    <property type="match status" value="1"/>
</dbReference>
<dbReference type="SUPFAM" id="SSF81296">
    <property type="entry name" value="E set domains"/>
    <property type="match status" value="2"/>
</dbReference>
<dbReference type="GO" id="GO:0002031">
    <property type="term" value="P:G protein-coupled receptor internalization"/>
    <property type="evidence" value="ECO:0007669"/>
    <property type="project" value="TreeGrafter"/>
</dbReference>
<dbReference type="PANTHER" id="PTHR11792:SF16">
    <property type="entry name" value="PHOSRESTIN-2"/>
    <property type="match status" value="1"/>
</dbReference>
<sequence>MSSVTVDSVFTKMTPNGKITLFMPQREFVDNLSWIQPIDGALVVDHEYIYPERSIAVQLVARVTIWPREEDRRLHHRNTSPKAGRVLNPGIGPSLTIQQPSAMKGEPCGIKHFIEVFCLYRGSCQPHKRSSIHFGVDMIQKHGSAEKSAIWIPPAATVSRPLLLALGRVDMEVCLEKTSVTDAEPLVINVSIVNHSNKNIRGMKISLTQFYKLSFSEGKRKMPVNSTEINTGFPIVPGGTLNQTVMLVPRVPSTTVGSKQVGLAVRRCVRSKNLQLAPSTLFAESGHSDIFGFIVSYRVRVKLIVSQTPVNSTVMAEVPVFIVAKRDSEQFSHQLPGVEKTKFVMRFCVTVPSFWTNAAFSK</sequence>
<dbReference type="Proteomes" id="UP000789390">
    <property type="component" value="Unassembled WGS sequence"/>
</dbReference>
<dbReference type="EMBL" id="CAKKLH010000339">
    <property type="protein sequence ID" value="CAH0113424.1"/>
    <property type="molecule type" value="Genomic_DNA"/>
</dbReference>
<feature type="domain" description="Arrestin C-terminal-like" evidence="2">
    <location>
        <begin position="165"/>
        <end position="331"/>
    </location>
</feature>
<dbReference type="GO" id="GO:0001664">
    <property type="term" value="F:G protein-coupled receptor binding"/>
    <property type="evidence" value="ECO:0007669"/>
    <property type="project" value="TreeGrafter"/>
</dbReference>
<proteinExistence type="inferred from homology"/>
<comment type="caution">
    <text evidence="3">The sequence shown here is derived from an EMBL/GenBank/DDBJ whole genome shotgun (WGS) entry which is preliminary data.</text>
</comment>
<dbReference type="InterPro" id="IPR000698">
    <property type="entry name" value="Arrestin"/>
</dbReference>
<keyword evidence="4" id="KW-1185">Reference proteome</keyword>
<dbReference type="SMART" id="SM01017">
    <property type="entry name" value="Arrestin_C"/>
    <property type="match status" value="1"/>
</dbReference>
<accession>A0A8J2S5H0</accession>
<evidence type="ECO:0000313" key="4">
    <source>
        <dbReference type="Proteomes" id="UP000789390"/>
    </source>
</evidence>
<dbReference type="PANTHER" id="PTHR11792">
    <property type="entry name" value="ARRESTIN"/>
    <property type="match status" value="1"/>
</dbReference>
<dbReference type="Gene3D" id="2.60.40.840">
    <property type="match status" value="1"/>
</dbReference>
<dbReference type="InterPro" id="IPR014752">
    <property type="entry name" value="Arrestin-like_C"/>
</dbReference>
<dbReference type="GO" id="GO:0007165">
    <property type="term" value="P:signal transduction"/>
    <property type="evidence" value="ECO:0007669"/>
    <property type="project" value="InterPro"/>
</dbReference>